<organism evidence="2 3">
    <name type="scientific">Hyphomonas johnsonii MHS-2</name>
    <dbReference type="NCBI Taxonomy" id="1280950"/>
    <lineage>
        <taxon>Bacteria</taxon>
        <taxon>Pseudomonadati</taxon>
        <taxon>Pseudomonadota</taxon>
        <taxon>Alphaproteobacteria</taxon>
        <taxon>Hyphomonadales</taxon>
        <taxon>Hyphomonadaceae</taxon>
        <taxon>Hyphomonas</taxon>
    </lineage>
</organism>
<evidence type="ECO:0000313" key="3">
    <source>
        <dbReference type="Proteomes" id="UP000025171"/>
    </source>
</evidence>
<feature type="transmembrane region" description="Helical" evidence="1">
    <location>
        <begin position="172"/>
        <end position="194"/>
    </location>
</feature>
<feature type="transmembrane region" description="Helical" evidence="1">
    <location>
        <begin position="206"/>
        <end position="225"/>
    </location>
</feature>
<dbReference type="Pfam" id="PF16357">
    <property type="entry name" value="PepSY_TM_like_2"/>
    <property type="match status" value="1"/>
</dbReference>
<feature type="transmembrane region" description="Helical" evidence="1">
    <location>
        <begin position="35"/>
        <end position="58"/>
    </location>
</feature>
<dbReference type="PATRIC" id="fig|1280950.3.peg.1313"/>
<gene>
    <name evidence="2" type="ORF">HJO_06515</name>
</gene>
<evidence type="ECO:0000313" key="2">
    <source>
        <dbReference type="EMBL" id="KCZ93486.1"/>
    </source>
</evidence>
<dbReference type="STRING" id="1280950.HJO_06515"/>
<accession>A0A059FSK6</accession>
<comment type="caution">
    <text evidence="2">The sequence shown here is derived from an EMBL/GenBank/DDBJ whole genome shotgun (WGS) entry which is preliminary data.</text>
</comment>
<keyword evidence="1" id="KW-0812">Transmembrane</keyword>
<reference evidence="2 3" key="1">
    <citation type="journal article" date="2014" name="Antonie Van Leeuwenhoek">
        <title>Hyphomonas beringensis sp. nov. and Hyphomonas chukchiensis sp. nov., isolated from surface seawater of the Bering Sea and Chukchi Sea.</title>
        <authorList>
            <person name="Li C."/>
            <person name="Lai Q."/>
            <person name="Li G."/>
            <person name="Dong C."/>
            <person name="Wang J."/>
            <person name="Liao Y."/>
            <person name="Shao Z."/>
        </authorList>
    </citation>
    <scope>NUCLEOTIDE SEQUENCE [LARGE SCALE GENOMIC DNA]</scope>
    <source>
        <strain evidence="2 3">MHS-2</strain>
    </source>
</reference>
<keyword evidence="1" id="KW-1133">Transmembrane helix</keyword>
<dbReference type="PANTHER" id="PTHR40115">
    <property type="entry name" value="INNER MEMBRANE PROTEIN WITH PEPSY TM HELIX"/>
    <property type="match status" value="1"/>
</dbReference>
<proteinExistence type="predicted"/>
<keyword evidence="1" id="KW-0472">Membrane</keyword>
<dbReference type="PANTHER" id="PTHR40115:SF1">
    <property type="entry name" value="INNER MEMBRANE PROTEIN WITH PEPSY TM HELIX"/>
    <property type="match status" value="1"/>
</dbReference>
<dbReference type="eggNOG" id="COG3295">
    <property type="taxonomic scope" value="Bacteria"/>
</dbReference>
<dbReference type="Proteomes" id="UP000025171">
    <property type="component" value="Unassembled WGS sequence"/>
</dbReference>
<keyword evidence="3" id="KW-1185">Reference proteome</keyword>
<dbReference type="AlphaFoldDB" id="A0A059FSK6"/>
<evidence type="ECO:0000256" key="1">
    <source>
        <dbReference type="SAM" id="Phobius"/>
    </source>
</evidence>
<dbReference type="InterPro" id="IPR032307">
    <property type="entry name" value="PepSY_TM-like_2"/>
</dbReference>
<sequence>MTSQLTETTTVKRGRSNAAGQRALRYAFVKRQVRTIHWMSGAICLIGMVLFAATGITLNHAADIPAHPQVKESTATLTPDLVSDLSSGPADGTTDTLPRTVTRFLKRNLGVHASGQPAEWTDVDVYVGLPRPGGDAWLSIDRATGEVTYETTRRGAVAYLNDLHKGRNTGTAWSWFLDIFAVASILFCLSGLWLLQIHSTRRASTWPLAFAGLGIPALLLIFFAHT</sequence>
<dbReference type="RefSeq" id="WP_241764685.1">
    <property type="nucleotide sequence ID" value="NZ_ARYK01000002.1"/>
</dbReference>
<name>A0A059FSK6_9PROT</name>
<dbReference type="EMBL" id="ARYK01000002">
    <property type="protein sequence ID" value="KCZ93486.1"/>
    <property type="molecule type" value="Genomic_DNA"/>
</dbReference>
<protein>
    <submittedName>
        <fullName evidence="2">PepSY-associated TM helix family protein</fullName>
    </submittedName>
</protein>